<protein>
    <submittedName>
        <fullName evidence="1">Uncharacterized protein</fullName>
    </submittedName>
</protein>
<name>A0A9D2HWI6_9BACE</name>
<accession>A0A9D2HWI6</accession>
<reference evidence="1" key="2">
    <citation type="submission" date="2021-04" db="EMBL/GenBank/DDBJ databases">
        <authorList>
            <person name="Gilroy R."/>
        </authorList>
    </citation>
    <scope>NUCLEOTIDE SEQUENCE</scope>
    <source>
        <strain evidence="1">ChiHjej12B11-9795</strain>
    </source>
</reference>
<evidence type="ECO:0000313" key="2">
    <source>
        <dbReference type="Proteomes" id="UP000823862"/>
    </source>
</evidence>
<gene>
    <name evidence="1" type="ORF">H9950_10450</name>
</gene>
<dbReference type="EMBL" id="DWZI01000051">
    <property type="protein sequence ID" value="HJA86589.1"/>
    <property type="molecule type" value="Genomic_DNA"/>
</dbReference>
<sequence length="122" mass="14104">MDKKYVVQVAQTVREQLIATTRMEILMSWGIGQFTPAIFKDLPGLKFHVNGRLFQGDVLICLNGSDYYEVYLRDGTGVECISDEVCFDELGELIDRRIESGTDKEEYARFCEQTAMSLRWYK</sequence>
<reference evidence="1" key="1">
    <citation type="journal article" date="2021" name="PeerJ">
        <title>Extensive microbial diversity within the chicken gut microbiome revealed by metagenomics and culture.</title>
        <authorList>
            <person name="Gilroy R."/>
            <person name="Ravi A."/>
            <person name="Getino M."/>
            <person name="Pursley I."/>
            <person name="Horton D.L."/>
            <person name="Alikhan N.F."/>
            <person name="Baker D."/>
            <person name="Gharbi K."/>
            <person name="Hall N."/>
            <person name="Watson M."/>
            <person name="Adriaenssens E.M."/>
            <person name="Foster-Nyarko E."/>
            <person name="Jarju S."/>
            <person name="Secka A."/>
            <person name="Antonio M."/>
            <person name="Oren A."/>
            <person name="Chaudhuri R.R."/>
            <person name="La Ragione R."/>
            <person name="Hildebrand F."/>
            <person name="Pallen M.J."/>
        </authorList>
    </citation>
    <scope>NUCLEOTIDE SEQUENCE</scope>
    <source>
        <strain evidence="1">ChiHjej12B11-9795</strain>
    </source>
</reference>
<proteinExistence type="predicted"/>
<evidence type="ECO:0000313" key="1">
    <source>
        <dbReference type="EMBL" id="HJA86589.1"/>
    </source>
</evidence>
<dbReference type="AlphaFoldDB" id="A0A9D2HWI6"/>
<dbReference type="Proteomes" id="UP000823862">
    <property type="component" value="Unassembled WGS sequence"/>
</dbReference>
<organism evidence="1 2">
    <name type="scientific">Candidatus Bacteroides avicola</name>
    <dbReference type="NCBI Taxonomy" id="2838468"/>
    <lineage>
        <taxon>Bacteria</taxon>
        <taxon>Pseudomonadati</taxon>
        <taxon>Bacteroidota</taxon>
        <taxon>Bacteroidia</taxon>
        <taxon>Bacteroidales</taxon>
        <taxon>Bacteroidaceae</taxon>
        <taxon>Bacteroides</taxon>
    </lineage>
</organism>
<comment type="caution">
    <text evidence="1">The sequence shown here is derived from an EMBL/GenBank/DDBJ whole genome shotgun (WGS) entry which is preliminary data.</text>
</comment>